<name>A0A916Z8M5_9BACL</name>
<dbReference type="AlphaFoldDB" id="A0A916Z8M5"/>
<sequence>MKLPEEMNDKQFQPLLDHVQRMQQEAGSSAASLIVIQNGKIVTEWYAGSHHFKSGARSVSADSLFNIYSTRKTYIGLATAIAVIEGNLDLDKPLHNYMDDLPQEELAGITLRDLATKTGAKYFGDPKIEREELVCKLIKQITGQNIAQLITGKVLNPLGLSHTEWATAPKESLVCDFQAGDGYASVRIESDEGHERNLYTSTRDLAYWGYLHVQQGRINGSQLLPVEVFKLYESLRADEIPEKRILGWYYQQDWYYATGAAGCHCVIIPEHQAVGVRMYNKYTDNYKEDQHDFNSTLHSILQFQ</sequence>
<dbReference type="RefSeq" id="WP_188995053.1">
    <property type="nucleotide sequence ID" value="NZ_BMHP01000003.1"/>
</dbReference>
<reference evidence="2" key="1">
    <citation type="journal article" date="2014" name="Int. J. Syst. Evol. Microbiol.">
        <title>Complete genome sequence of Corynebacterium casei LMG S-19264T (=DSM 44701T), isolated from a smear-ripened cheese.</title>
        <authorList>
            <consortium name="US DOE Joint Genome Institute (JGI-PGF)"/>
            <person name="Walter F."/>
            <person name="Albersmeier A."/>
            <person name="Kalinowski J."/>
            <person name="Ruckert C."/>
        </authorList>
    </citation>
    <scope>NUCLEOTIDE SEQUENCE</scope>
    <source>
        <strain evidence="2">CGMCC 1.15178</strain>
    </source>
</reference>
<proteinExistence type="predicted"/>
<accession>A0A916Z8M5</accession>
<dbReference type="PANTHER" id="PTHR43283:SF7">
    <property type="entry name" value="BETA-LACTAMASE-RELATED DOMAIN-CONTAINING PROTEIN"/>
    <property type="match status" value="1"/>
</dbReference>
<dbReference type="SUPFAM" id="SSF56601">
    <property type="entry name" value="beta-lactamase/transpeptidase-like"/>
    <property type="match status" value="1"/>
</dbReference>
<keyword evidence="3" id="KW-1185">Reference proteome</keyword>
<dbReference type="InterPro" id="IPR012338">
    <property type="entry name" value="Beta-lactam/transpept-like"/>
</dbReference>
<reference evidence="2" key="2">
    <citation type="submission" date="2020-09" db="EMBL/GenBank/DDBJ databases">
        <authorList>
            <person name="Sun Q."/>
            <person name="Zhou Y."/>
        </authorList>
    </citation>
    <scope>NUCLEOTIDE SEQUENCE</scope>
    <source>
        <strain evidence="2">CGMCC 1.15178</strain>
    </source>
</reference>
<comment type="caution">
    <text evidence="2">The sequence shown here is derived from an EMBL/GenBank/DDBJ whole genome shotgun (WGS) entry which is preliminary data.</text>
</comment>
<dbReference type="Proteomes" id="UP000612456">
    <property type="component" value="Unassembled WGS sequence"/>
</dbReference>
<feature type="domain" description="Beta-lactamase-related" evidence="1">
    <location>
        <begin position="18"/>
        <end position="285"/>
    </location>
</feature>
<dbReference type="Gene3D" id="3.40.710.10">
    <property type="entry name" value="DD-peptidase/beta-lactamase superfamily"/>
    <property type="match status" value="2"/>
</dbReference>
<dbReference type="Pfam" id="PF00144">
    <property type="entry name" value="Beta-lactamase"/>
    <property type="match status" value="1"/>
</dbReference>
<dbReference type="InterPro" id="IPR050789">
    <property type="entry name" value="Diverse_Enzym_Activities"/>
</dbReference>
<protein>
    <recommendedName>
        <fullName evidence="1">Beta-lactamase-related domain-containing protein</fullName>
    </recommendedName>
</protein>
<dbReference type="InterPro" id="IPR001466">
    <property type="entry name" value="Beta-lactam-related"/>
</dbReference>
<dbReference type="PANTHER" id="PTHR43283">
    <property type="entry name" value="BETA-LACTAMASE-RELATED"/>
    <property type="match status" value="1"/>
</dbReference>
<organism evidence="2 3">
    <name type="scientific">Paenibacillus nasutitermitis</name>
    <dbReference type="NCBI Taxonomy" id="1652958"/>
    <lineage>
        <taxon>Bacteria</taxon>
        <taxon>Bacillati</taxon>
        <taxon>Bacillota</taxon>
        <taxon>Bacilli</taxon>
        <taxon>Bacillales</taxon>
        <taxon>Paenibacillaceae</taxon>
        <taxon>Paenibacillus</taxon>
    </lineage>
</organism>
<evidence type="ECO:0000313" key="3">
    <source>
        <dbReference type="Proteomes" id="UP000612456"/>
    </source>
</evidence>
<evidence type="ECO:0000313" key="2">
    <source>
        <dbReference type="EMBL" id="GGD81599.1"/>
    </source>
</evidence>
<evidence type="ECO:0000259" key="1">
    <source>
        <dbReference type="Pfam" id="PF00144"/>
    </source>
</evidence>
<gene>
    <name evidence="2" type="ORF">GCM10010911_44650</name>
</gene>
<dbReference type="EMBL" id="BMHP01000003">
    <property type="protein sequence ID" value="GGD81599.1"/>
    <property type="molecule type" value="Genomic_DNA"/>
</dbReference>